<evidence type="ECO:0000313" key="4">
    <source>
        <dbReference type="Proteomes" id="UP001142393"/>
    </source>
</evidence>
<evidence type="ECO:0000256" key="2">
    <source>
        <dbReference type="SAM" id="SignalP"/>
    </source>
</evidence>
<protein>
    <submittedName>
        <fullName evidence="3">Uncharacterized protein</fullName>
    </submittedName>
</protein>
<feature type="signal peptide" evidence="2">
    <location>
        <begin position="1"/>
        <end position="24"/>
    </location>
</feature>
<name>A0A9W8P044_9AGAR</name>
<dbReference type="Proteomes" id="UP001142393">
    <property type="component" value="Unassembled WGS sequence"/>
</dbReference>
<feature type="transmembrane region" description="Helical" evidence="1">
    <location>
        <begin position="57"/>
        <end position="75"/>
    </location>
</feature>
<keyword evidence="1" id="KW-1133">Transmembrane helix</keyword>
<gene>
    <name evidence="3" type="ORF">DFH05DRAFT_1494258</name>
</gene>
<keyword evidence="4" id="KW-1185">Reference proteome</keyword>
<keyword evidence="1" id="KW-0812">Transmembrane</keyword>
<comment type="caution">
    <text evidence="3">The sequence shown here is derived from an EMBL/GenBank/DDBJ whole genome shotgun (WGS) entry which is preliminary data.</text>
</comment>
<organism evidence="3 4">
    <name type="scientific">Lentinula detonsa</name>
    <dbReference type="NCBI Taxonomy" id="2804962"/>
    <lineage>
        <taxon>Eukaryota</taxon>
        <taxon>Fungi</taxon>
        <taxon>Dikarya</taxon>
        <taxon>Basidiomycota</taxon>
        <taxon>Agaricomycotina</taxon>
        <taxon>Agaricomycetes</taxon>
        <taxon>Agaricomycetidae</taxon>
        <taxon>Agaricales</taxon>
        <taxon>Marasmiineae</taxon>
        <taxon>Omphalotaceae</taxon>
        <taxon>Lentinula</taxon>
    </lineage>
</organism>
<accession>A0A9W8P044</accession>
<evidence type="ECO:0000313" key="3">
    <source>
        <dbReference type="EMBL" id="KAJ3744189.1"/>
    </source>
</evidence>
<reference evidence="3 4" key="1">
    <citation type="journal article" date="2023" name="Proc. Natl. Acad. Sci. U.S.A.">
        <title>A global phylogenomic analysis of the shiitake genus Lentinula.</title>
        <authorList>
            <person name="Sierra-Patev S."/>
            <person name="Min B."/>
            <person name="Naranjo-Ortiz M."/>
            <person name="Looney B."/>
            <person name="Konkel Z."/>
            <person name="Slot J.C."/>
            <person name="Sakamoto Y."/>
            <person name="Steenwyk J.L."/>
            <person name="Rokas A."/>
            <person name="Carro J."/>
            <person name="Camarero S."/>
            <person name="Ferreira P."/>
            <person name="Molpeceres G."/>
            <person name="Ruiz-Duenas F.J."/>
            <person name="Serrano A."/>
            <person name="Henrissat B."/>
            <person name="Drula E."/>
            <person name="Hughes K.W."/>
            <person name="Mata J.L."/>
            <person name="Ishikawa N.K."/>
            <person name="Vargas-Isla R."/>
            <person name="Ushijima S."/>
            <person name="Smith C.A."/>
            <person name="Donoghue J."/>
            <person name="Ahrendt S."/>
            <person name="Andreopoulos W."/>
            <person name="He G."/>
            <person name="LaButti K."/>
            <person name="Lipzen A."/>
            <person name="Ng V."/>
            <person name="Riley R."/>
            <person name="Sandor L."/>
            <person name="Barry K."/>
            <person name="Martinez A.T."/>
            <person name="Xiao Y."/>
            <person name="Gibbons J.G."/>
            <person name="Terashima K."/>
            <person name="Grigoriev I.V."/>
            <person name="Hibbett D."/>
        </authorList>
    </citation>
    <scope>NUCLEOTIDE SEQUENCE [LARGE SCALE GENOMIC DNA]</scope>
    <source>
        <strain evidence="3 4">TFB7810</strain>
    </source>
</reference>
<dbReference type="EMBL" id="JANVFU010000007">
    <property type="protein sequence ID" value="KAJ3744189.1"/>
    <property type="molecule type" value="Genomic_DNA"/>
</dbReference>
<dbReference type="AlphaFoldDB" id="A0A9W8P044"/>
<feature type="chain" id="PRO_5040775661" evidence="2">
    <location>
        <begin position="25"/>
        <end position="76"/>
    </location>
</feature>
<proteinExistence type="predicted"/>
<keyword evidence="1" id="KW-0472">Membrane</keyword>
<evidence type="ECO:0000256" key="1">
    <source>
        <dbReference type="SAM" id="Phobius"/>
    </source>
</evidence>
<keyword evidence="2" id="KW-0732">Signal</keyword>
<sequence>MSASVVCYLTVLLIPLCWLHATYGLSFRARNDIFDLSKLAVDVAAATSFRLFLRRTYNTLYLIHALVVCIVLHLAR</sequence>